<proteinExistence type="predicted"/>
<evidence type="ECO:0000313" key="4">
    <source>
        <dbReference type="Proteomes" id="UP000583929"/>
    </source>
</evidence>
<accession>A0A7J6E767</accession>
<dbReference type="InterPro" id="IPR011008">
    <property type="entry name" value="Dimeric_a/b-barrel"/>
</dbReference>
<comment type="subunit">
    <text evidence="1">Homodimer.</text>
</comment>
<dbReference type="PANTHER" id="PTHR33178:SF10">
    <property type="entry name" value="STRESS-RESPONSE A_B BARREL DOMAIN-CONTAINING PROTEIN"/>
    <property type="match status" value="1"/>
</dbReference>
<gene>
    <name evidence="3" type="ORF">G4B88_007432</name>
</gene>
<dbReference type="Pfam" id="PF07876">
    <property type="entry name" value="Dabb"/>
    <property type="match status" value="2"/>
</dbReference>
<dbReference type="InterPro" id="IPR013097">
    <property type="entry name" value="Dabb"/>
</dbReference>
<dbReference type="Proteomes" id="UP000583929">
    <property type="component" value="Unassembled WGS sequence"/>
</dbReference>
<protein>
    <recommendedName>
        <fullName evidence="2">Stress-response A/B barrel domain-containing protein</fullName>
    </recommendedName>
</protein>
<sequence>MGEANKGVVKHVFILKMKEGLSDDQIEQMNKDYANLVNLVPSMKALQWGKLEVNNKLGNGGYTHIFESTFESMEGVAEYADHPAHLHLRNLGKVVEMSPGNYKHGNGGYTHIFESTFESMEGVAEYTFHPAHLHLGHLYSHTFDKVLVFDYIIPITTISPNSSTS</sequence>
<dbReference type="InterPro" id="IPR044662">
    <property type="entry name" value="HS1/DABB1-like"/>
</dbReference>
<name>A0A7J6E767_CANSA</name>
<dbReference type="SUPFAM" id="SSF54909">
    <property type="entry name" value="Dimeric alpha+beta barrel"/>
    <property type="match status" value="2"/>
</dbReference>
<reference evidence="3 4" key="1">
    <citation type="journal article" date="2020" name="bioRxiv">
        <title>Sequence and annotation of 42 cannabis genomes reveals extensive copy number variation in cannabinoid synthesis and pathogen resistance genes.</title>
        <authorList>
            <person name="Mckernan K.J."/>
            <person name="Helbert Y."/>
            <person name="Kane L.T."/>
            <person name="Ebling H."/>
            <person name="Zhang L."/>
            <person name="Liu B."/>
            <person name="Eaton Z."/>
            <person name="Mclaughlin S."/>
            <person name="Kingan S."/>
            <person name="Baybayan P."/>
            <person name="Concepcion G."/>
            <person name="Jordan M."/>
            <person name="Riva A."/>
            <person name="Barbazuk W."/>
            <person name="Harkins T."/>
        </authorList>
    </citation>
    <scope>NUCLEOTIDE SEQUENCE [LARGE SCALE GENOMIC DNA]</scope>
    <source>
        <strain evidence="4">cv. Jamaican Lion 4</strain>
        <tissue evidence="3">Leaf</tissue>
    </source>
</reference>
<comment type="caution">
    <text evidence="3">The sequence shown here is derived from an EMBL/GenBank/DDBJ whole genome shotgun (WGS) entry which is preliminary data.</text>
</comment>
<evidence type="ECO:0000256" key="1">
    <source>
        <dbReference type="ARBA" id="ARBA00011738"/>
    </source>
</evidence>
<dbReference type="PROSITE" id="PS51502">
    <property type="entry name" value="S_R_A_B_BARREL"/>
    <property type="match status" value="1"/>
</dbReference>
<dbReference type="PANTHER" id="PTHR33178">
    <property type="match status" value="1"/>
</dbReference>
<dbReference type="AlphaFoldDB" id="A0A7J6E767"/>
<dbReference type="SMART" id="SM00886">
    <property type="entry name" value="Dabb"/>
    <property type="match status" value="1"/>
</dbReference>
<feature type="domain" description="Stress-response A/B barrel" evidence="2">
    <location>
        <begin position="9"/>
        <end position="151"/>
    </location>
</feature>
<evidence type="ECO:0000313" key="3">
    <source>
        <dbReference type="EMBL" id="KAF4354303.1"/>
    </source>
</evidence>
<dbReference type="Gene3D" id="3.30.70.100">
    <property type="match status" value="2"/>
</dbReference>
<organism evidence="3 4">
    <name type="scientific">Cannabis sativa</name>
    <name type="common">Hemp</name>
    <name type="synonym">Marijuana</name>
    <dbReference type="NCBI Taxonomy" id="3483"/>
    <lineage>
        <taxon>Eukaryota</taxon>
        <taxon>Viridiplantae</taxon>
        <taxon>Streptophyta</taxon>
        <taxon>Embryophyta</taxon>
        <taxon>Tracheophyta</taxon>
        <taxon>Spermatophyta</taxon>
        <taxon>Magnoliopsida</taxon>
        <taxon>eudicotyledons</taxon>
        <taxon>Gunneridae</taxon>
        <taxon>Pentapetalae</taxon>
        <taxon>rosids</taxon>
        <taxon>fabids</taxon>
        <taxon>Rosales</taxon>
        <taxon>Cannabaceae</taxon>
        <taxon>Cannabis</taxon>
    </lineage>
</organism>
<keyword evidence="4" id="KW-1185">Reference proteome</keyword>
<evidence type="ECO:0000259" key="2">
    <source>
        <dbReference type="PROSITE" id="PS51502"/>
    </source>
</evidence>
<dbReference type="GO" id="GO:0009865">
    <property type="term" value="P:pollen tube adhesion"/>
    <property type="evidence" value="ECO:0007669"/>
    <property type="project" value="TreeGrafter"/>
</dbReference>
<dbReference type="EMBL" id="JAATIQ010000483">
    <property type="protein sequence ID" value="KAF4354303.1"/>
    <property type="molecule type" value="Genomic_DNA"/>
</dbReference>